<organism evidence="1">
    <name type="scientific">marine sediment metagenome</name>
    <dbReference type="NCBI Taxonomy" id="412755"/>
    <lineage>
        <taxon>unclassified sequences</taxon>
        <taxon>metagenomes</taxon>
        <taxon>ecological metagenomes</taxon>
    </lineage>
</organism>
<gene>
    <name evidence="1" type="ORF">LCGC14_2693100</name>
</gene>
<evidence type="ECO:0008006" key="2">
    <source>
        <dbReference type="Google" id="ProtNLM"/>
    </source>
</evidence>
<protein>
    <recommendedName>
        <fullName evidence="2">Lipoprotein</fullName>
    </recommendedName>
</protein>
<dbReference type="PROSITE" id="PS51257">
    <property type="entry name" value="PROKAR_LIPOPROTEIN"/>
    <property type="match status" value="1"/>
</dbReference>
<proteinExistence type="predicted"/>
<comment type="caution">
    <text evidence="1">The sequence shown here is derived from an EMBL/GenBank/DDBJ whole genome shotgun (WGS) entry which is preliminary data.</text>
</comment>
<reference evidence="1" key="1">
    <citation type="journal article" date="2015" name="Nature">
        <title>Complex archaea that bridge the gap between prokaryotes and eukaryotes.</title>
        <authorList>
            <person name="Spang A."/>
            <person name="Saw J.H."/>
            <person name="Jorgensen S.L."/>
            <person name="Zaremba-Niedzwiedzka K."/>
            <person name="Martijn J."/>
            <person name="Lind A.E."/>
            <person name="van Eijk R."/>
            <person name="Schleper C."/>
            <person name="Guy L."/>
            <person name="Ettema T.J."/>
        </authorList>
    </citation>
    <scope>NUCLEOTIDE SEQUENCE</scope>
</reference>
<name>A0A0F8ZI28_9ZZZZ</name>
<dbReference type="AlphaFoldDB" id="A0A0F8ZI28"/>
<accession>A0A0F8ZI28</accession>
<dbReference type="EMBL" id="LAZR01047782">
    <property type="protein sequence ID" value="KKK93418.1"/>
    <property type="molecule type" value="Genomic_DNA"/>
</dbReference>
<sequence length="155" mass="17761">MSQLRLIFITMTVLVFIVGCEGKSETIRPLWIEKDFDSKAEALSAINALDKTCFLPVDVLADERLVLQRTNYIGENRPGTARFGGPAIGDITWGYRVQIDYKTYKCLKFTLPWNRLTPEDAALYRAQREKVRGRFDRALWQGLQVDLTISMVVNQ</sequence>
<evidence type="ECO:0000313" key="1">
    <source>
        <dbReference type="EMBL" id="KKK93418.1"/>
    </source>
</evidence>